<organism evidence="2 3">
    <name type="scientific">Formicincola oecophyllae</name>
    <dbReference type="NCBI Taxonomy" id="2558361"/>
    <lineage>
        <taxon>Bacteria</taxon>
        <taxon>Pseudomonadati</taxon>
        <taxon>Pseudomonadota</taxon>
        <taxon>Alphaproteobacteria</taxon>
        <taxon>Acetobacterales</taxon>
        <taxon>Acetobacteraceae</taxon>
        <taxon>Formicincola</taxon>
    </lineage>
</organism>
<sequence length="595" mass="62362">MAAFGGPFTTKARMGCAVGALLWLAGCQATTPALQVQQAQLAVPAPWHAPSKAAGLAWEKDMVAALEAQSLPASAHQPGTHDWWLRLDATKDPKSPAGAMKPQWTLIGPTGEVLGEGTAPDIAADTWRAATPNTQQALKEAAAYMAPAVADRLTALQTTRMVDDPHSLMHRAARIWFAGVEGAPGKGDKALANSFRKSFNDKQNKLQSDPEDADYMLHAKVTLAPLASKAGRPAQDQVIVQWHVQTISGQEAGAATEIHDEPAEALKGTWAGLAPVFTSEAVGAVKTIISNYSGRDRTRPAVPVHITQHDEPAPAQTVERPALEATAPVPPPEETQNKVPAPAAAVVAPPQTIAATPAPVEAPRAETPLPVSAPVQTPVEAPQATPPSSASLQASEPQTVLRAAETIPAQPTPSPQWQPVGHSVGHPSVPETAREEVEEDIHERDNQNVTLNVSQQSVSQSLRPAPPVVQAQSSQPSQPRFQTVTQSVAVPNPAPVRAEPLPLPTPPQVMPQPVAPQAPAAVTVQPTQSQAALAAQPVQPPTPSEEEPSAENPLPEVAPSPRPPVRRAAVAPAPPVRVTTPPVASLGALSEDWDH</sequence>
<feature type="compositionally biased region" description="Polar residues" evidence="1">
    <location>
        <begin position="386"/>
        <end position="398"/>
    </location>
</feature>
<dbReference type="RefSeq" id="WP_141443251.1">
    <property type="nucleotide sequence ID" value="NZ_CP038231.1"/>
</dbReference>
<evidence type="ECO:0000313" key="3">
    <source>
        <dbReference type="Proteomes" id="UP000318709"/>
    </source>
</evidence>
<feature type="compositionally biased region" description="Polar residues" evidence="1">
    <location>
        <begin position="480"/>
        <end position="489"/>
    </location>
</feature>
<evidence type="ECO:0000313" key="2">
    <source>
        <dbReference type="EMBL" id="QDH13543.1"/>
    </source>
</evidence>
<gene>
    <name evidence="2" type="ORF">E3E12_04295</name>
</gene>
<evidence type="ECO:0000256" key="1">
    <source>
        <dbReference type="SAM" id="MobiDB-lite"/>
    </source>
</evidence>
<dbReference type="KEGG" id="swf:E3E12_04295"/>
<protein>
    <submittedName>
        <fullName evidence="2">Uncharacterized protein</fullName>
    </submittedName>
</protein>
<accession>A0A4Y6U7Y4</accession>
<feature type="region of interest" description="Disordered" evidence="1">
    <location>
        <begin position="377"/>
        <end position="595"/>
    </location>
</feature>
<dbReference type="OrthoDB" id="8448536at2"/>
<feature type="compositionally biased region" description="Low complexity" evidence="1">
    <location>
        <begin position="447"/>
        <end position="479"/>
    </location>
</feature>
<name>A0A4Y6U7Y4_9PROT</name>
<feature type="compositionally biased region" description="Low complexity" evidence="1">
    <location>
        <begin position="566"/>
        <end position="585"/>
    </location>
</feature>
<feature type="compositionally biased region" description="Low complexity" evidence="1">
    <location>
        <begin position="517"/>
        <end position="537"/>
    </location>
</feature>
<dbReference type="Proteomes" id="UP000318709">
    <property type="component" value="Chromosome"/>
</dbReference>
<dbReference type="EMBL" id="CP038231">
    <property type="protein sequence ID" value="QDH13543.1"/>
    <property type="molecule type" value="Genomic_DNA"/>
</dbReference>
<proteinExistence type="predicted"/>
<reference evidence="2 3" key="1">
    <citation type="submission" date="2019-03" db="EMBL/GenBank/DDBJ databases">
        <title>The complete genome sequence of Swingsia_sp. F3b2 LMG30590(T).</title>
        <authorList>
            <person name="Chua K.-O."/>
            <person name="Chan K.-G."/>
            <person name="See-Too W.-S."/>
        </authorList>
    </citation>
    <scope>NUCLEOTIDE SEQUENCE [LARGE SCALE GENOMIC DNA]</scope>
    <source>
        <strain evidence="2 3">F3b2</strain>
    </source>
</reference>
<keyword evidence="3" id="KW-1185">Reference proteome</keyword>
<dbReference type="AlphaFoldDB" id="A0A4Y6U7Y4"/>
<feature type="compositionally biased region" description="Pro residues" evidence="1">
    <location>
        <begin position="501"/>
        <end position="516"/>
    </location>
</feature>